<dbReference type="Proteomes" id="UP000295468">
    <property type="component" value="Unassembled WGS sequence"/>
</dbReference>
<evidence type="ECO:0000313" key="2">
    <source>
        <dbReference type="Proteomes" id="UP000295468"/>
    </source>
</evidence>
<reference evidence="1 2" key="1">
    <citation type="submission" date="2019-03" db="EMBL/GenBank/DDBJ databases">
        <title>Genomic Encyclopedia of Archaeal and Bacterial Type Strains, Phase II (KMG-II): from individual species to whole genera.</title>
        <authorList>
            <person name="Goeker M."/>
        </authorList>
    </citation>
    <scope>NUCLEOTIDE SEQUENCE [LARGE SCALE GENOMIC DNA]</scope>
    <source>
        <strain evidence="1 2">DSM 18435</strain>
    </source>
</reference>
<accession>A0A4R6TMC9</accession>
<dbReference type="AlphaFoldDB" id="A0A4R6TMC9"/>
<organism evidence="1 2">
    <name type="scientific">Zeaxanthinibacter enoshimensis</name>
    <dbReference type="NCBI Taxonomy" id="392009"/>
    <lineage>
        <taxon>Bacteria</taxon>
        <taxon>Pseudomonadati</taxon>
        <taxon>Bacteroidota</taxon>
        <taxon>Flavobacteriia</taxon>
        <taxon>Flavobacteriales</taxon>
        <taxon>Flavobacteriaceae</taxon>
        <taxon>Zeaxanthinibacter</taxon>
    </lineage>
</organism>
<dbReference type="EMBL" id="SNYI01000001">
    <property type="protein sequence ID" value="TDQ32672.1"/>
    <property type="molecule type" value="Genomic_DNA"/>
</dbReference>
<name>A0A4R6TMC9_9FLAO</name>
<sequence length="31" mass="3303">MLGDSPFEGGRATKNKVSSCEGDVVDSLFKQ</sequence>
<gene>
    <name evidence="1" type="ORF">CLV82_0505</name>
</gene>
<comment type="caution">
    <text evidence="1">The sequence shown here is derived from an EMBL/GenBank/DDBJ whole genome shotgun (WGS) entry which is preliminary data.</text>
</comment>
<proteinExistence type="predicted"/>
<evidence type="ECO:0000313" key="1">
    <source>
        <dbReference type="EMBL" id="TDQ32672.1"/>
    </source>
</evidence>
<protein>
    <submittedName>
        <fullName evidence="1">Uncharacterized protein</fullName>
    </submittedName>
</protein>
<keyword evidence="2" id="KW-1185">Reference proteome</keyword>